<accession>A0A7I7WP49</accession>
<reference evidence="1 2" key="1">
    <citation type="journal article" date="2019" name="Emerg. Microbes Infect.">
        <title>Comprehensive subspecies identification of 175 nontuberculous mycobacteria species based on 7547 genomic profiles.</title>
        <authorList>
            <person name="Matsumoto Y."/>
            <person name="Kinjo T."/>
            <person name="Motooka D."/>
            <person name="Nabeya D."/>
            <person name="Jung N."/>
            <person name="Uechi K."/>
            <person name="Horii T."/>
            <person name="Iida T."/>
            <person name="Fujita J."/>
            <person name="Nakamura S."/>
        </authorList>
    </citation>
    <scope>NUCLEOTIDE SEQUENCE [LARGE SCALE GENOMIC DNA]</scope>
    <source>
        <strain evidence="1 2">JCM 12688</strain>
    </source>
</reference>
<evidence type="ECO:0000313" key="2">
    <source>
        <dbReference type="Proteomes" id="UP000466187"/>
    </source>
</evidence>
<name>A0A7I7WP49_MYCGU</name>
<evidence type="ECO:0000313" key="1">
    <source>
        <dbReference type="EMBL" id="BBZ19459.1"/>
    </source>
</evidence>
<dbReference type="EMBL" id="AP022608">
    <property type="protein sequence ID" value="BBZ19459.1"/>
    <property type="molecule type" value="Genomic_DNA"/>
</dbReference>
<proteinExistence type="predicted"/>
<dbReference type="AlphaFoldDB" id="A0A7I7WP49"/>
<protein>
    <submittedName>
        <fullName evidence="1">Uncharacterized protein</fullName>
    </submittedName>
</protein>
<gene>
    <name evidence="1" type="ORF">MGAD_37940</name>
</gene>
<organism evidence="1 2">
    <name type="scientific">Mycolicibacterium gadium</name>
    <name type="common">Mycobacterium gadium</name>
    <dbReference type="NCBI Taxonomy" id="1794"/>
    <lineage>
        <taxon>Bacteria</taxon>
        <taxon>Bacillati</taxon>
        <taxon>Actinomycetota</taxon>
        <taxon>Actinomycetes</taxon>
        <taxon>Mycobacteriales</taxon>
        <taxon>Mycobacteriaceae</taxon>
        <taxon>Mycolicibacterium</taxon>
    </lineage>
</organism>
<dbReference type="Proteomes" id="UP000466187">
    <property type="component" value="Chromosome"/>
</dbReference>
<dbReference type="KEGG" id="mgad:MGAD_37940"/>
<sequence length="83" mass="9053">MIPVRMCRVRPGSIELIGTAGEVGATARRIDDPLTAESTATSSTVPQVPQSAHRPTHFAVTWWHSEQRYCDRGLAPLLGMGRP</sequence>